<dbReference type="CDD" id="cd03255">
    <property type="entry name" value="ABC_MJ0796_LolCDE_FtsE"/>
    <property type="match status" value="1"/>
</dbReference>
<dbReference type="SUPFAM" id="SSF52540">
    <property type="entry name" value="P-loop containing nucleoside triphosphate hydrolases"/>
    <property type="match status" value="1"/>
</dbReference>
<sequence length="226" mass="25047">MIYMNAVLEFKNVNYSYKDGGKELVILDSVDFNFEGGKFYTILGASGSGKTTALSLASALDSPKSGEILYEGKDIKKIGLTNYRNQYIGIVFQAYNLINYMTGIQNIITAMEITKNEISDKKQKAYELIEKVGLTKEEGDRSILNLSGGQQQRVAVARALSTNAKIILADEPTGNLDSKTSIDIIKLFQKLAHEDKKCIIMVTHSLEIASMSDVIINLDNKKFKVK</sequence>
<organism evidence="6 7">
    <name type="scientific">Clostridium sporogenes</name>
    <dbReference type="NCBI Taxonomy" id="1509"/>
    <lineage>
        <taxon>Bacteria</taxon>
        <taxon>Bacillati</taxon>
        <taxon>Bacillota</taxon>
        <taxon>Clostridia</taxon>
        <taxon>Eubacteriales</taxon>
        <taxon>Clostridiaceae</taxon>
        <taxon>Clostridium</taxon>
    </lineage>
</organism>
<comment type="similarity">
    <text evidence="1">Belongs to the ABC transporter superfamily.</text>
</comment>
<dbReference type="InterPro" id="IPR003439">
    <property type="entry name" value="ABC_transporter-like_ATP-bd"/>
</dbReference>
<dbReference type="PROSITE" id="PS50893">
    <property type="entry name" value="ABC_TRANSPORTER_2"/>
    <property type="match status" value="1"/>
</dbReference>
<protein>
    <submittedName>
        <fullName evidence="6">ABC-type antimicrobial peptide transport system, permease component</fullName>
    </submittedName>
</protein>
<evidence type="ECO:0000256" key="1">
    <source>
        <dbReference type="ARBA" id="ARBA00005417"/>
    </source>
</evidence>
<dbReference type="GO" id="GO:0016887">
    <property type="term" value="F:ATP hydrolysis activity"/>
    <property type="evidence" value="ECO:0007669"/>
    <property type="project" value="InterPro"/>
</dbReference>
<reference evidence="6 7" key="1">
    <citation type="journal article" date="2015" name="PLoS ONE">
        <title>A universal mariner transposon system for forward genetic studies in the genus clostridium.</title>
        <authorList>
            <person name="Zhang Y."/>
            <person name="Grosse-Honebrink A."/>
            <person name="Minton N.P."/>
        </authorList>
    </citation>
    <scope>NUCLEOTIDE SEQUENCE [LARGE SCALE GENOMIC DNA]</scope>
    <source>
        <strain evidence="6 7">NCIMB 10696</strain>
    </source>
</reference>
<feature type="domain" description="ABC transporter" evidence="5">
    <location>
        <begin position="8"/>
        <end position="225"/>
    </location>
</feature>
<evidence type="ECO:0000256" key="3">
    <source>
        <dbReference type="ARBA" id="ARBA00022741"/>
    </source>
</evidence>
<keyword evidence="2" id="KW-0813">Transport</keyword>
<evidence type="ECO:0000313" key="6">
    <source>
        <dbReference type="EMBL" id="AKC62667.1"/>
    </source>
</evidence>
<gene>
    <name evidence="6" type="ORF">CLSPO_c19470</name>
</gene>
<proteinExistence type="inferred from homology"/>
<dbReference type="Gene3D" id="3.40.50.300">
    <property type="entry name" value="P-loop containing nucleotide triphosphate hydrolases"/>
    <property type="match status" value="1"/>
</dbReference>
<name>A0A7U4LMU4_CLOSG</name>
<dbReference type="Pfam" id="PF00005">
    <property type="entry name" value="ABC_tran"/>
    <property type="match status" value="1"/>
</dbReference>
<dbReference type="GO" id="GO:0005524">
    <property type="term" value="F:ATP binding"/>
    <property type="evidence" value="ECO:0007669"/>
    <property type="project" value="UniProtKB-KW"/>
</dbReference>
<dbReference type="AlphaFoldDB" id="A0A7U4LMU4"/>
<dbReference type="EMBL" id="CP009225">
    <property type="protein sequence ID" value="AKC62667.1"/>
    <property type="molecule type" value="Genomic_DNA"/>
</dbReference>
<dbReference type="PANTHER" id="PTHR42798">
    <property type="entry name" value="LIPOPROTEIN-RELEASING SYSTEM ATP-BINDING PROTEIN LOLD"/>
    <property type="match status" value="1"/>
</dbReference>
<dbReference type="InterPro" id="IPR003593">
    <property type="entry name" value="AAA+_ATPase"/>
</dbReference>
<dbReference type="Proteomes" id="UP000033052">
    <property type="component" value="Chromosome"/>
</dbReference>
<dbReference type="InterPro" id="IPR017871">
    <property type="entry name" value="ABC_transporter-like_CS"/>
</dbReference>
<dbReference type="KEGG" id="cld:CLSPO_c19470"/>
<accession>A0A7U4LMU4</accession>
<dbReference type="SMART" id="SM00382">
    <property type="entry name" value="AAA"/>
    <property type="match status" value="1"/>
</dbReference>
<dbReference type="GO" id="GO:0005886">
    <property type="term" value="C:plasma membrane"/>
    <property type="evidence" value="ECO:0007669"/>
    <property type="project" value="UniProtKB-ARBA"/>
</dbReference>
<evidence type="ECO:0000259" key="5">
    <source>
        <dbReference type="PROSITE" id="PS50893"/>
    </source>
</evidence>
<dbReference type="PANTHER" id="PTHR42798:SF6">
    <property type="entry name" value="CELL DIVISION ATP-BINDING PROTEIN FTSE"/>
    <property type="match status" value="1"/>
</dbReference>
<keyword evidence="4" id="KW-0067">ATP-binding</keyword>
<dbReference type="InterPro" id="IPR027417">
    <property type="entry name" value="P-loop_NTPase"/>
</dbReference>
<dbReference type="FunFam" id="3.40.50.300:FF:000056">
    <property type="entry name" value="Cell division ATP-binding protein FtsE"/>
    <property type="match status" value="1"/>
</dbReference>
<evidence type="ECO:0000256" key="2">
    <source>
        <dbReference type="ARBA" id="ARBA00022448"/>
    </source>
</evidence>
<evidence type="ECO:0000256" key="4">
    <source>
        <dbReference type="ARBA" id="ARBA00022840"/>
    </source>
</evidence>
<keyword evidence="3" id="KW-0547">Nucleotide-binding</keyword>
<dbReference type="PROSITE" id="PS00211">
    <property type="entry name" value="ABC_TRANSPORTER_1"/>
    <property type="match status" value="1"/>
</dbReference>
<dbReference type="InterPro" id="IPR017911">
    <property type="entry name" value="MacB-like_ATP-bd"/>
</dbReference>
<evidence type="ECO:0000313" key="7">
    <source>
        <dbReference type="Proteomes" id="UP000033052"/>
    </source>
</evidence>